<organism evidence="10 11">
    <name type="scientific">Nasonia vitripennis</name>
    <name type="common">Parasitic wasp</name>
    <dbReference type="NCBI Taxonomy" id="7425"/>
    <lineage>
        <taxon>Eukaryota</taxon>
        <taxon>Metazoa</taxon>
        <taxon>Ecdysozoa</taxon>
        <taxon>Arthropoda</taxon>
        <taxon>Hexapoda</taxon>
        <taxon>Insecta</taxon>
        <taxon>Pterygota</taxon>
        <taxon>Neoptera</taxon>
        <taxon>Endopterygota</taxon>
        <taxon>Hymenoptera</taxon>
        <taxon>Apocrita</taxon>
        <taxon>Proctotrupomorpha</taxon>
        <taxon>Chalcidoidea</taxon>
        <taxon>Pteromalidae</taxon>
        <taxon>Pteromalinae</taxon>
        <taxon>Nasonia</taxon>
    </lineage>
</organism>
<evidence type="ECO:0000256" key="3">
    <source>
        <dbReference type="ARBA" id="ARBA00022692"/>
    </source>
</evidence>
<dbReference type="OrthoDB" id="7696986at2759"/>
<feature type="transmembrane region" description="Helical" evidence="8">
    <location>
        <begin position="337"/>
        <end position="358"/>
    </location>
</feature>
<dbReference type="InParanoid" id="A0A7M7PY73"/>
<keyword evidence="2" id="KW-1003">Cell membrane</keyword>
<feature type="chain" id="PRO_5029528500" evidence="9">
    <location>
        <begin position="19"/>
        <end position="638"/>
    </location>
</feature>
<dbReference type="SUPFAM" id="SSF53850">
    <property type="entry name" value="Periplasmic binding protein-like II"/>
    <property type="match status" value="1"/>
</dbReference>
<evidence type="ECO:0000256" key="9">
    <source>
        <dbReference type="SAM" id="SignalP"/>
    </source>
</evidence>
<dbReference type="GeneID" id="103315532"/>
<name>A0A7M7PY73_NASVI</name>
<dbReference type="KEGG" id="nvi:103315532"/>
<keyword evidence="9" id="KW-0732">Signal</keyword>
<dbReference type="CTD" id="36257"/>
<keyword evidence="5 8" id="KW-0472">Membrane</keyword>
<feature type="transmembrane region" description="Helical" evidence="8">
    <location>
        <begin position="579"/>
        <end position="600"/>
    </location>
</feature>
<evidence type="ECO:0000256" key="7">
    <source>
        <dbReference type="ARBA" id="ARBA00023180"/>
    </source>
</evidence>
<accession>A0A7M7PY73</accession>
<evidence type="ECO:0000313" key="10">
    <source>
        <dbReference type="EnsemblMetazoa" id="XP_031777950"/>
    </source>
</evidence>
<keyword evidence="4 8" id="KW-1133">Transmembrane helix</keyword>
<feature type="signal peptide" evidence="9">
    <location>
        <begin position="1"/>
        <end position="18"/>
    </location>
</feature>
<evidence type="ECO:0000313" key="11">
    <source>
        <dbReference type="Proteomes" id="UP000002358"/>
    </source>
</evidence>
<dbReference type="RefSeq" id="XP_031777950.1">
    <property type="nucleotide sequence ID" value="XM_031922090.1"/>
</dbReference>
<dbReference type="GO" id="GO:0005886">
    <property type="term" value="C:plasma membrane"/>
    <property type="evidence" value="ECO:0007669"/>
    <property type="project" value="UniProtKB-SubCell"/>
</dbReference>
<evidence type="ECO:0000256" key="4">
    <source>
        <dbReference type="ARBA" id="ARBA00022989"/>
    </source>
</evidence>
<keyword evidence="7" id="KW-0325">Glycoprotein</keyword>
<keyword evidence="6" id="KW-0675">Receptor</keyword>
<dbReference type="AlphaFoldDB" id="A0A7M7PY73"/>
<dbReference type="Gene3D" id="3.40.190.10">
    <property type="entry name" value="Periplasmic binding protein-like II"/>
    <property type="match status" value="1"/>
</dbReference>
<keyword evidence="11" id="KW-1185">Reference proteome</keyword>
<evidence type="ECO:0000256" key="5">
    <source>
        <dbReference type="ARBA" id="ARBA00023136"/>
    </source>
</evidence>
<keyword evidence="3 8" id="KW-0812">Transmembrane</keyword>
<dbReference type="EnsemblMetazoa" id="XM_031922090">
    <property type="protein sequence ID" value="XP_031777950"/>
    <property type="gene ID" value="LOC103315532"/>
</dbReference>
<proteinExistence type="predicted"/>
<protein>
    <submittedName>
        <fullName evidence="10">Uncharacterized protein</fullName>
    </submittedName>
</protein>
<evidence type="ECO:0000256" key="8">
    <source>
        <dbReference type="SAM" id="Phobius"/>
    </source>
</evidence>
<evidence type="ECO:0000256" key="1">
    <source>
        <dbReference type="ARBA" id="ARBA00004651"/>
    </source>
</evidence>
<feature type="transmembrane region" description="Helical" evidence="8">
    <location>
        <begin position="392"/>
        <end position="411"/>
    </location>
</feature>
<comment type="subcellular location">
    <subcellularLocation>
        <location evidence="1">Cell membrane</location>
        <topology evidence="1">Multi-pass membrane protein</topology>
    </subcellularLocation>
</comment>
<dbReference type="Proteomes" id="UP000002358">
    <property type="component" value="Chromosome 1"/>
</dbReference>
<dbReference type="InterPro" id="IPR052192">
    <property type="entry name" value="Insect_Ionotropic_Sensory_Rcpt"/>
</dbReference>
<evidence type="ECO:0000256" key="2">
    <source>
        <dbReference type="ARBA" id="ARBA00022475"/>
    </source>
</evidence>
<reference evidence="10" key="1">
    <citation type="submission" date="2021-01" db="UniProtKB">
        <authorList>
            <consortium name="EnsemblMetazoa"/>
        </authorList>
    </citation>
    <scope>IDENTIFICATION</scope>
</reference>
<dbReference type="PANTHER" id="PTHR42643">
    <property type="entry name" value="IONOTROPIC RECEPTOR 20A-RELATED"/>
    <property type="match status" value="1"/>
</dbReference>
<dbReference type="FunCoup" id="A0A7M7PY73">
    <property type="interactions" value="11"/>
</dbReference>
<dbReference type="PANTHER" id="PTHR42643:SF24">
    <property type="entry name" value="IONOTROPIC RECEPTOR 60A"/>
    <property type="match status" value="1"/>
</dbReference>
<evidence type="ECO:0000256" key="6">
    <source>
        <dbReference type="ARBA" id="ARBA00023170"/>
    </source>
</evidence>
<sequence>MYLRVSTLSLFLNTIVLAYEPQSQLSPDLPTSHWMQHLFDYIVATFRPSLITLFVPESKDEEFRRADCFLKSAISNTTILIVDLEQLYLNASIFQLVVFGYPRRINFYAVIYPSIELMTDSSRLKDSLDLMVEISPRPSRPRVLLILFGSKTLAQTLIDSILLFAWSRKFLDFTIIDQLSVTYHYYNPFLERFFFGRYAQGLNLFPDKLTNLYGYRLKAAATKNPPYVLLERNETGYPLLNRKKGSSFRTLRILAKKMNFTYEFPPSSFEYYNEGNEESLFERMYQGEINLSTNHLFIRKTTTKFDKLERSTITLIEEYTALVPMRLDKHIKIPDDLYAYLMTSLFIIGLFYAVSHALKFDKPFWLPTKIVQIILNMTILRQPRSWPERFAFLGLTLFSFNFTISMITTMTEIQFEPYEDMSFTNVSLMGEKGFIPVVLNQFRDISLECEVEENEEFKRRLLVVDDADDCAIRLNNGEKLVCFMTRYMGERAILDYLKKKEQPQMRLITPYLWSSWKCMVFERGSPFLDGFDRNLEKLRDSGLLARFVYDVTYDWTKEALMYPDEADILSKQVITSSQLMAQLLIGYSVASLVLVLELAIARLPRKLRWSSFRLRGSYERTKRLIENVRYDLKMQHLF</sequence>